<feature type="non-terminal residue" evidence="2">
    <location>
        <position position="1"/>
    </location>
</feature>
<feature type="region of interest" description="Disordered" evidence="1">
    <location>
        <begin position="1"/>
        <end position="24"/>
    </location>
</feature>
<proteinExistence type="predicted"/>
<evidence type="ECO:0000256" key="1">
    <source>
        <dbReference type="SAM" id="MobiDB-lite"/>
    </source>
</evidence>
<evidence type="ECO:0000313" key="2">
    <source>
        <dbReference type="EMBL" id="CAF4964802.1"/>
    </source>
</evidence>
<feature type="non-terminal residue" evidence="2">
    <location>
        <position position="62"/>
    </location>
</feature>
<accession>A0A821YQ40</accession>
<reference evidence="2" key="1">
    <citation type="submission" date="2021-02" db="EMBL/GenBank/DDBJ databases">
        <authorList>
            <person name="Nowell W R."/>
        </authorList>
    </citation>
    <scope>NUCLEOTIDE SEQUENCE</scope>
</reference>
<keyword evidence="3" id="KW-1185">Reference proteome</keyword>
<dbReference type="AlphaFoldDB" id="A0A821YQ40"/>
<comment type="caution">
    <text evidence="2">The sequence shown here is derived from an EMBL/GenBank/DDBJ whole genome shotgun (WGS) entry which is preliminary data.</text>
</comment>
<evidence type="ECO:0000313" key="3">
    <source>
        <dbReference type="Proteomes" id="UP000663873"/>
    </source>
</evidence>
<organism evidence="2 3">
    <name type="scientific">Rotaria socialis</name>
    <dbReference type="NCBI Taxonomy" id="392032"/>
    <lineage>
        <taxon>Eukaryota</taxon>
        <taxon>Metazoa</taxon>
        <taxon>Spiralia</taxon>
        <taxon>Gnathifera</taxon>
        <taxon>Rotifera</taxon>
        <taxon>Eurotatoria</taxon>
        <taxon>Bdelloidea</taxon>
        <taxon>Philodinida</taxon>
        <taxon>Philodinidae</taxon>
        <taxon>Rotaria</taxon>
    </lineage>
</organism>
<name>A0A821YQ40_9BILA</name>
<gene>
    <name evidence="2" type="ORF">UJA718_LOCUS48434</name>
</gene>
<sequence length="62" mass="6932">MHQVPNETMKLIPLQPSPPIPSPVSTLLSTNNSLAQDLLWISKQQQQHPSTLSHPLKNTIRV</sequence>
<dbReference type="Proteomes" id="UP000663873">
    <property type="component" value="Unassembled WGS sequence"/>
</dbReference>
<protein>
    <submittedName>
        <fullName evidence="2">Uncharacterized protein</fullName>
    </submittedName>
</protein>
<dbReference type="EMBL" id="CAJOBP010096872">
    <property type="protein sequence ID" value="CAF4964802.1"/>
    <property type="molecule type" value="Genomic_DNA"/>
</dbReference>